<reference evidence="1 2" key="1">
    <citation type="submission" date="2017-04" db="EMBL/GenBank/DDBJ databases">
        <authorList>
            <person name="Afonso C.L."/>
            <person name="Miller P.J."/>
            <person name="Scott M.A."/>
            <person name="Spackman E."/>
            <person name="Goraichik I."/>
            <person name="Dimitrov K.M."/>
            <person name="Suarez D.L."/>
            <person name="Swayne D.E."/>
        </authorList>
    </citation>
    <scope>NUCLEOTIDE SEQUENCE [LARGE SCALE GENOMIC DNA]</scope>
    <source>
        <strain evidence="1 2">DSM 13146</strain>
    </source>
</reference>
<dbReference type="EMBL" id="FWXF01000013">
    <property type="protein sequence ID" value="SMC25409.1"/>
    <property type="molecule type" value="Genomic_DNA"/>
</dbReference>
<accession>A0A1W1XN42</accession>
<gene>
    <name evidence="1" type="ORF">SAMN02746041_02325</name>
</gene>
<name>A0A1W1XN42_9BACT</name>
<dbReference type="OrthoDB" id="5410107at2"/>
<evidence type="ECO:0008006" key="3">
    <source>
        <dbReference type="Google" id="ProtNLM"/>
    </source>
</evidence>
<proteinExistence type="predicted"/>
<keyword evidence="2" id="KW-1185">Reference proteome</keyword>
<evidence type="ECO:0000313" key="1">
    <source>
        <dbReference type="EMBL" id="SMC25409.1"/>
    </source>
</evidence>
<dbReference type="Proteomes" id="UP000192783">
    <property type="component" value="Unassembled WGS sequence"/>
</dbReference>
<evidence type="ECO:0000313" key="2">
    <source>
        <dbReference type="Proteomes" id="UP000192783"/>
    </source>
</evidence>
<dbReference type="RefSeq" id="WP_084058055.1">
    <property type="nucleotide sequence ID" value="NZ_FWXF01000013.1"/>
</dbReference>
<protein>
    <recommendedName>
        <fullName evidence="3">Transposase DDE domain group 1</fullName>
    </recommendedName>
</protein>
<organism evidence="1 2">
    <name type="scientific">Desulfacinum hydrothermale DSM 13146</name>
    <dbReference type="NCBI Taxonomy" id="1121390"/>
    <lineage>
        <taxon>Bacteria</taxon>
        <taxon>Pseudomonadati</taxon>
        <taxon>Thermodesulfobacteriota</taxon>
        <taxon>Syntrophobacteria</taxon>
        <taxon>Syntrophobacterales</taxon>
        <taxon>Syntrophobacteraceae</taxon>
        <taxon>Desulfacinum</taxon>
    </lineage>
</organism>
<sequence length="219" mass="25669">MEVTKETITGRGGLSLFFRYLRNIQIFPQIDTFFGSMRRSRKGQPVTEIFKQVLCFFLDGTSRHLVFFDTLAKDAGYAAVIESEAASMLSSHSVKRFFRSFWWPRIYLFRHLLQRLFLWRLKLEAPDVVILGIDTMVMDNDEAKVRHGVRPTYKRVKEFQPLQMTWRQFVIDAAFRRGDAHSNNGDTVEKMVHHAVARIRKRYRPDAPIIVRMDTGPPQ</sequence>
<dbReference type="AlphaFoldDB" id="A0A1W1XN42"/>